<protein>
    <submittedName>
        <fullName evidence="2">Uncharacterized protein</fullName>
    </submittedName>
</protein>
<dbReference type="EMBL" id="RSCD01000014">
    <property type="protein sequence ID" value="RSH89315.1"/>
    <property type="molecule type" value="Genomic_DNA"/>
</dbReference>
<dbReference type="OrthoDB" id="5419162at2759"/>
<dbReference type="AlphaFoldDB" id="A0A427YDT8"/>
<name>A0A427YDT8_9TREE</name>
<dbReference type="Proteomes" id="UP000279259">
    <property type="component" value="Unassembled WGS sequence"/>
</dbReference>
<feature type="compositionally biased region" description="Basic and acidic residues" evidence="1">
    <location>
        <begin position="81"/>
        <end position="90"/>
    </location>
</feature>
<proteinExistence type="predicted"/>
<accession>A0A427YDT8</accession>
<feature type="compositionally biased region" description="Basic and acidic residues" evidence="1">
    <location>
        <begin position="15"/>
        <end position="29"/>
    </location>
</feature>
<feature type="region of interest" description="Disordered" evidence="1">
    <location>
        <begin position="1"/>
        <end position="97"/>
    </location>
</feature>
<evidence type="ECO:0000313" key="2">
    <source>
        <dbReference type="EMBL" id="RSH89315.1"/>
    </source>
</evidence>
<sequence>MATGHSKAGFQSVLARDDTSAEAKQHAKECVSAPQLGMSDKGHSRKSSSGDDIDVDDDDQLAGGENISPTRTVISYPIPKQAKEHSRQVLEENDADY</sequence>
<evidence type="ECO:0000313" key="3">
    <source>
        <dbReference type="Proteomes" id="UP000279259"/>
    </source>
</evidence>
<gene>
    <name evidence="2" type="ORF">EHS25_002427</name>
</gene>
<keyword evidence="3" id="KW-1185">Reference proteome</keyword>
<organism evidence="2 3">
    <name type="scientific">Saitozyma podzolica</name>
    <dbReference type="NCBI Taxonomy" id="1890683"/>
    <lineage>
        <taxon>Eukaryota</taxon>
        <taxon>Fungi</taxon>
        <taxon>Dikarya</taxon>
        <taxon>Basidiomycota</taxon>
        <taxon>Agaricomycotina</taxon>
        <taxon>Tremellomycetes</taxon>
        <taxon>Tremellales</taxon>
        <taxon>Trimorphomycetaceae</taxon>
        <taxon>Saitozyma</taxon>
    </lineage>
</organism>
<reference evidence="2 3" key="1">
    <citation type="submission" date="2018-11" db="EMBL/GenBank/DDBJ databases">
        <title>Genome sequence of Saitozyma podzolica DSM 27192.</title>
        <authorList>
            <person name="Aliyu H."/>
            <person name="Gorte O."/>
            <person name="Ochsenreither K."/>
        </authorList>
    </citation>
    <scope>NUCLEOTIDE SEQUENCE [LARGE SCALE GENOMIC DNA]</scope>
    <source>
        <strain evidence="2 3">DSM 27192</strain>
    </source>
</reference>
<evidence type="ECO:0000256" key="1">
    <source>
        <dbReference type="SAM" id="MobiDB-lite"/>
    </source>
</evidence>
<feature type="compositionally biased region" description="Acidic residues" evidence="1">
    <location>
        <begin position="51"/>
        <end position="60"/>
    </location>
</feature>
<comment type="caution">
    <text evidence="2">The sequence shown here is derived from an EMBL/GenBank/DDBJ whole genome shotgun (WGS) entry which is preliminary data.</text>
</comment>